<gene>
    <name evidence="8" type="ORF">M0811_00706</name>
</gene>
<dbReference type="Pfam" id="PF13513">
    <property type="entry name" value="HEAT_EZ"/>
    <property type="match status" value="1"/>
</dbReference>
<evidence type="ECO:0000259" key="7">
    <source>
        <dbReference type="PROSITE" id="PS50166"/>
    </source>
</evidence>
<feature type="transmembrane region" description="Helical" evidence="6">
    <location>
        <begin position="886"/>
        <end position="906"/>
    </location>
</feature>
<feature type="transmembrane region" description="Helical" evidence="6">
    <location>
        <begin position="1038"/>
        <end position="1059"/>
    </location>
</feature>
<feature type="transmembrane region" description="Helical" evidence="6">
    <location>
        <begin position="957"/>
        <end position="979"/>
    </location>
</feature>
<keyword evidence="9" id="KW-1185">Reference proteome</keyword>
<dbReference type="GO" id="GO:0005737">
    <property type="term" value="C:cytoplasm"/>
    <property type="evidence" value="ECO:0007669"/>
    <property type="project" value="UniProtKB-SubCell"/>
</dbReference>
<dbReference type="GO" id="GO:0006606">
    <property type="term" value="P:protein import into nucleus"/>
    <property type="evidence" value="ECO:0007669"/>
    <property type="project" value="InterPro"/>
</dbReference>
<dbReference type="OrthoDB" id="10263328at2759"/>
<dbReference type="EMBL" id="JAPDFW010000070">
    <property type="protein sequence ID" value="KAJ5074078.1"/>
    <property type="molecule type" value="Genomic_DNA"/>
</dbReference>
<reference evidence="8" key="1">
    <citation type="submission" date="2022-10" db="EMBL/GenBank/DDBJ databases">
        <title>Novel sulphate-reducing endosymbionts in the free-living metamonad Anaeramoeba.</title>
        <authorList>
            <person name="Jerlstrom-Hultqvist J."/>
            <person name="Cepicka I."/>
            <person name="Gallot-Lavallee L."/>
            <person name="Salas-Leiva D."/>
            <person name="Curtis B.A."/>
            <person name="Zahonova K."/>
            <person name="Pipaliya S."/>
            <person name="Dacks J."/>
            <person name="Roger A.J."/>
        </authorList>
    </citation>
    <scope>NUCLEOTIDE SEQUENCE</scope>
    <source>
        <strain evidence="8">BMAN</strain>
    </source>
</reference>
<dbReference type="Pfam" id="PF25574">
    <property type="entry name" value="TPR_IMB1"/>
    <property type="match status" value="1"/>
</dbReference>
<keyword evidence="6" id="KW-0812">Transmembrane</keyword>
<comment type="subcellular location">
    <subcellularLocation>
        <location evidence="1">Cytoplasm</location>
    </subcellularLocation>
</comment>
<keyword evidence="6" id="KW-1133">Transmembrane helix</keyword>
<feature type="domain" description="Importin N-terminal" evidence="7">
    <location>
        <begin position="21"/>
        <end position="101"/>
    </location>
</feature>
<feature type="transmembrane region" description="Helical" evidence="6">
    <location>
        <begin position="1088"/>
        <end position="1110"/>
    </location>
</feature>
<keyword evidence="4" id="KW-0677">Repeat</keyword>
<organism evidence="8 9">
    <name type="scientific">Anaeramoeba ignava</name>
    <name type="common">Anaerobic marine amoeba</name>
    <dbReference type="NCBI Taxonomy" id="1746090"/>
    <lineage>
        <taxon>Eukaryota</taxon>
        <taxon>Metamonada</taxon>
        <taxon>Anaeramoebidae</taxon>
        <taxon>Anaeramoeba</taxon>
    </lineage>
</organism>
<protein>
    <submittedName>
        <fullName evidence="8">Importin subunit beta-1</fullName>
    </submittedName>
</protein>
<keyword evidence="3" id="KW-0963">Cytoplasm</keyword>
<dbReference type="OMA" id="THVKQAT"/>
<keyword evidence="2" id="KW-0813">Transport</keyword>
<proteinExistence type="predicted"/>
<keyword evidence="5" id="KW-0653">Protein transport</keyword>
<evidence type="ECO:0000256" key="6">
    <source>
        <dbReference type="SAM" id="Phobius"/>
    </source>
</evidence>
<dbReference type="InterPro" id="IPR001494">
    <property type="entry name" value="Importin-beta_N"/>
</dbReference>
<feature type="transmembrane region" description="Helical" evidence="6">
    <location>
        <begin position="846"/>
        <end position="866"/>
    </location>
</feature>
<dbReference type="Gene3D" id="1.25.10.10">
    <property type="entry name" value="Leucine-rich Repeat Variant"/>
    <property type="match status" value="1"/>
</dbReference>
<dbReference type="InterPro" id="IPR011989">
    <property type="entry name" value="ARM-like"/>
</dbReference>
<dbReference type="SUPFAM" id="SSF48371">
    <property type="entry name" value="ARM repeat"/>
    <property type="match status" value="1"/>
</dbReference>
<dbReference type="GO" id="GO:0031267">
    <property type="term" value="F:small GTPase binding"/>
    <property type="evidence" value="ECO:0007669"/>
    <property type="project" value="InterPro"/>
</dbReference>
<evidence type="ECO:0000256" key="2">
    <source>
        <dbReference type="ARBA" id="ARBA00022448"/>
    </source>
</evidence>
<evidence type="ECO:0000256" key="4">
    <source>
        <dbReference type="ARBA" id="ARBA00022737"/>
    </source>
</evidence>
<sequence length="1149" mass="133498">MDITELLLQAQNSNNQIRISAEEILIKEKEENYISFIWLMSNELISEEKPLKTRQLAGLILKNCFSSKDVQIQNKMYNDWLNQEQETRAEIKRILFVSLGSKHKIIRHTTAQIIMNIALLEFINEKWNNFLSDCIHFATTNPENTNIFEGIFTCIGYFLENISQMDIIYEIKEIDQVLQFIVNVLKENPDTQIQKSTLISLYHSIDFSRNVFENQEDCDVLMEVILNGSQHQESSEIQEISFQCFTKIGFLYYKILPRYIDKIYQSSINSIKNDNNASIQAIEFWSTICEEEIKLGDSEEMNHFVHDCSFHLVPIILESIKNQTEYNDPNEWTKSKAASVCLSLISSTIHDEIINYVIPFVEENIKSENFRDQESAIIAFGEILEGISEEKSKTFIEQISSILFELLNHNNPQIRDSTGWTIGKICEINPIAIFPRYEDLVQKLLVLLDDTPDIALNSCWSFLNLANSYSYFQDDPLFDSQFPQILNGLLICTERKDADLAGLRVSAFESLSANVVSAPETCIQIVDQLTTSILEKISNSFESNIFEFQDQTSKYQTQSGLLLVILSSTSRLKEQIESHIPTIFLIINHIFENDFQDLWESCLLIIGSLLNIFEQQIEIFIKPIITQIVNTIQLNNQSNSFSIASAGVIGDLFRYTSSLVEPFFDLIIKSLIQNIQNKSIDLKSKKIFISCIGDSCISLPENSIKYYHLIIPCIKNLVDDLLESQKQKQQIKQSNQEILSSVLYLFFAFISSLNHSYFRRFNQFLIDLIRIIEEITGFEEISEDLIHLTLNILVEMIEKFDQKVKKMIQKPNIIQFLNFIESFDNENIIEKRNYFTELQEELQEQVLLNFMLLEFISAIIALLILYEIIRTIKITGSTWKNLTSRFRILILSSCFLELILSAILFIVSFNWKSAFLVLFFYNSLPIWLQFCTFIFYILYLAKTLYMIEGKQTKLKKYLDLIFSILIIVCFIIVILIDYFNAKSINEGKNSLDRNILSGLYTIVLMLPLSILFVVMGVKYYKKSKDYLLVKIQKERIKYTIILIVIDGSIFTTFLIWSLFSAFEINEAIKKIENYLKNEEYSKYDTSVFFTNFVFVLIPAFVLFIILHRILSIEKGMFQREENILLAEGDDDVIDNFNGGNEYKLFDVKK</sequence>
<dbReference type="PROSITE" id="PS50166">
    <property type="entry name" value="IMPORTIN_B_NT"/>
    <property type="match status" value="1"/>
</dbReference>
<feature type="transmembrane region" description="Helical" evidence="6">
    <location>
        <begin position="999"/>
        <end position="1017"/>
    </location>
</feature>
<dbReference type="InterPro" id="IPR058584">
    <property type="entry name" value="IMB1_TNPO1-like_TPR"/>
</dbReference>
<evidence type="ECO:0000256" key="3">
    <source>
        <dbReference type="ARBA" id="ARBA00022490"/>
    </source>
</evidence>
<name>A0A9Q0LME8_ANAIG</name>
<evidence type="ECO:0000256" key="1">
    <source>
        <dbReference type="ARBA" id="ARBA00004496"/>
    </source>
</evidence>
<feature type="transmembrane region" description="Helical" evidence="6">
    <location>
        <begin position="926"/>
        <end position="945"/>
    </location>
</feature>
<evidence type="ECO:0000313" key="8">
    <source>
        <dbReference type="EMBL" id="KAJ5074078.1"/>
    </source>
</evidence>
<comment type="caution">
    <text evidence="8">The sequence shown here is derived from an EMBL/GenBank/DDBJ whole genome shotgun (WGS) entry which is preliminary data.</text>
</comment>
<dbReference type="InterPro" id="IPR016024">
    <property type="entry name" value="ARM-type_fold"/>
</dbReference>
<dbReference type="AlphaFoldDB" id="A0A9Q0LME8"/>
<accession>A0A9Q0LME8</accession>
<dbReference type="PANTHER" id="PTHR10527">
    <property type="entry name" value="IMPORTIN BETA"/>
    <property type="match status" value="1"/>
</dbReference>
<evidence type="ECO:0000313" key="9">
    <source>
        <dbReference type="Proteomes" id="UP001149090"/>
    </source>
</evidence>
<dbReference type="InterPro" id="IPR040122">
    <property type="entry name" value="Importin_beta"/>
</dbReference>
<dbReference type="Proteomes" id="UP001149090">
    <property type="component" value="Unassembled WGS sequence"/>
</dbReference>
<keyword evidence="6" id="KW-0472">Membrane</keyword>
<evidence type="ECO:0000256" key="5">
    <source>
        <dbReference type="ARBA" id="ARBA00022927"/>
    </source>
</evidence>